<accession>Q21Q99</accession>
<keyword evidence="2" id="KW-1185">Reference proteome</keyword>
<sequence>MEISQTSSAAPLSRGPTLKIFLDANTGVAEVTRQEGVTTQANEAAVVSKDIAVLFPNCLQPAVDLDDHPVVSFAINDMAIYDPYLSSCGRFVVSPEQYQLTHEQAKALVGLNKAIAQAAEDALNAGCLAIQTFLGVTQGDLASVHFSGNQQRLIIEGIFRDYAMSEVNFAQPNGD</sequence>
<organism evidence="1 2">
    <name type="scientific">Albidiferax ferrireducens (strain ATCC BAA-621 / DSM 15236 / T118)</name>
    <name type="common">Rhodoferax ferrireducens</name>
    <dbReference type="NCBI Taxonomy" id="338969"/>
    <lineage>
        <taxon>Bacteria</taxon>
        <taxon>Pseudomonadati</taxon>
        <taxon>Pseudomonadota</taxon>
        <taxon>Betaproteobacteria</taxon>
        <taxon>Burkholderiales</taxon>
        <taxon>Comamonadaceae</taxon>
        <taxon>Rhodoferax</taxon>
    </lineage>
</organism>
<proteinExistence type="predicted"/>
<evidence type="ECO:0000313" key="1">
    <source>
        <dbReference type="EMBL" id="ABD72046.1"/>
    </source>
</evidence>
<protein>
    <submittedName>
        <fullName evidence="1">Uncharacterized protein</fullName>
    </submittedName>
</protein>
<dbReference type="Proteomes" id="UP000008332">
    <property type="component" value="Plasmid unnamed1"/>
</dbReference>
<evidence type="ECO:0000313" key="2">
    <source>
        <dbReference type="Proteomes" id="UP000008332"/>
    </source>
</evidence>
<dbReference type="RefSeq" id="WP_011458693.1">
    <property type="nucleotide sequence ID" value="NC_007901.1"/>
</dbReference>
<dbReference type="EMBL" id="CP000268">
    <property type="protein sequence ID" value="ABD72046.1"/>
    <property type="molecule type" value="Genomic_DNA"/>
</dbReference>
<dbReference type="AlphaFoldDB" id="Q21Q99"/>
<dbReference type="HOGENOM" id="CLU_1531360_0_0_4"/>
<reference evidence="2" key="1">
    <citation type="submission" date="2006-02" db="EMBL/GenBank/DDBJ databases">
        <title>Complete sequence of plasmid 1 of Rhodoferax ferrireducens DSM 15236.</title>
        <authorList>
            <person name="Copeland A."/>
            <person name="Lucas S."/>
            <person name="Lapidus A."/>
            <person name="Barry K."/>
            <person name="Detter J.C."/>
            <person name="Glavina del Rio T."/>
            <person name="Hammon N."/>
            <person name="Israni S."/>
            <person name="Pitluck S."/>
            <person name="Brettin T."/>
            <person name="Bruce D."/>
            <person name="Han C."/>
            <person name="Tapia R."/>
            <person name="Gilna P."/>
            <person name="Kiss H."/>
            <person name="Schmutz J."/>
            <person name="Larimer F."/>
            <person name="Land M."/>
            <person name="Kyrpides N."/>
            <person name="Ivanova N."/>
            <person name="Richardson P."/>
        </authorList>
    </citation>
    <scope>NUCLEOTIDE SEQUENCE [LARGE SCALE GENOMIC DNA]</scope>
    <source>
        <strain evidence="2">ATCC BAA-621 / DSM 15236 / T118</strain>
        <plasmid evidence="2">Plasmid pDSM15236</plasmid>
    </source>
</reference>
<gene>
    <name evidence="1" type="ordered locus">Rfer_4360</name>
</gene>
<name>Q21Q99_ALBFT</name>
<dbReference type="KEGG" id="rfr:Rfer_4360"/>
<dbReference type="OrthoDB" id="8962313at2"/>
<geneLocation type="plasmid" evidence="2">
    <name>pDSM15236</name>
</geneLocation>
<keyword evidence="1" id="KW-0614">Plasmid</keyword>